<dbReference type="SMART" id="SM00448">
    <property type="entry name" value="REC"/>
    <property type="match status" value="1"/>
</dbReference>
<evidence type="ECO:0000259" key="3">
    <source>
        <dbReference type="PROSITE" id="PS50110"/>
    </source>
</evidence>
<dbReference type="STRING" id="1513793.SAMN06296036_12784"/>
<dbReference type="OrthoDB" id="9782655at2"/>
<gene>
    <name evidence="4" type="ORF">SAMN06296036_12784</name>
</gene>
<keyword evidence="5" id="KW-1185">Reference proteome</keyword>
<feature type="domain" description="Response regulatory" evidence="3">
    <location>
        <begin position="4"/>
        <end position="125"/>
    </location>
</feature>
<sequence length="130" mass="14615">MIRQCLVIDDDFEITALICDILSEHNFIAQGVSSAREALELGTYRLSEFDIIFSDLKMPQMDGFEFVAQVKDMGISTPIIAVTGLPDKGHDLFYANDGKKRDLPHHIISKPFTELDIRTVAKLLEQMKSA</sequence>
<dbReference type="InterPro" id="IPR011006">
    <property type="entry name" value="CheY-like_superfamily"/>
</dbReference>
<dbReference type="PANTHER" id="PTHR44591">
    <property type="entry name" value="STRESS RESPONSE REGULATOR PROTEIN 1"/>
    <property type="match status" value="1"/>
</dbReference>
<evidence type="ECO:0000256" key="1">
    <source>
        <dbReference type="ARBA" id="ARBA00022553"/>
    </source>
</evidence>
<proteinExistence type="predicted"/>
<evidence type="ECO:0000313" key="5">
    <source>
        <dbReference type="Proteomes" id="UP000192907"/>
    </source>
</evidence>
<evidence type="ECO:0000256" key="2">
    <source>
        <dbReference type="PROSITE-ProRule" id="PRU00169"/>
    </source>
</evidence>
<dbReference type="Pfam" id="PF00072">
    <property type="entry name" value="Response_reg"/>
    <property type="match status" value="1"/>
</dbReference>
<dbReference type="PANTHER" id="PTHR44591:SF3">
    <property type="entry name" value="RESPONSE REGULATORY DOMAIN-CONTAINING PROTEIN"/>
    <property type="match status" value="1"/>
</dbReference>
<keyword evidence="1 2" id="KW-0597">Phosphoprotein</keyword>
<reference evidence="5" key="1">
    <citation type="submission" date="2017-04" db="EMBL/GenBank/DDBJ databases">
        <authorList>
            <person name="Varghese N."/>
            <person name="Submissions S."/>
        </authorList>
    </citation>
    <scope>NUCLEOTIDE SEQUENCE [LARGE SCALE GENOMIC DNA]</scope>
    <source>
        <strain evidence="5">RKEM611</strain>
    </source>
</reference>
<dbReference type="Gene3D" id="3.40.50.2300">
    <property type="match status" value="1"/>
</dbReference>
<evidence type="ECO:0000313" key="4">
    <source>
        <dbReference type="EMBL" id="SMF73283.1"/>
    </source>
</evidence>
<dbReference type="SUPFAM" id="SSF52172">
    <property type="entry name" value="CheY-like"/>
    <property type="match status" value="1"/>
</dbReference>
<dbReference type="PROSITE" id="PS50110">
    <property type="entry name" value="RESPONSE_REGULATORY"/>
    <property type="match status" value="1"/>
</dbReference>
<dbReference type="InterPro" id="IPR050595">
    <property type="entry name" value="Bact_response_regulator"/>
</dbReference>
<dbReference type="EMBL" id="FWZT01000027">
    <property type="protein sequence ID" value="SMF73283.1"/>
    <property type="molecule type" value="Genomic_DNA"/>
</dbReference>
<dbReference type="AlphaFoldDB" id="A0A1Y6CL89"/>
<protein>
    <submittedName>
        <fullName evidence="4">Response regulator receiver domain-containing protein</fullName>
    </submittedName>
</protein>
<dbReference type="GO" id="GO:0000160">
    <property type="term" value="P:phosphorelay signal transduction system"/>
    <property type="evidence" value="ECO:0007669"/>
    <property type="project" value="InterPro"/>
</dbReference>
<feature type="modified residue" description="4-aspartylphosphate" evidence="2">
    <location>
        <position position="55"/>
    </location>
</feature>
<dbReference type="RefSeq" id="WP_132324507.1">
    <property type="nucleotide sequence ID" value="NZ_FWZT01000027.1"/>
</dbReference>
<accession>A0A1Y6CL89</accession>
<dbReference type="CDD" id="cd00156">
    <property type="entry name" value="REC"/>
    <property type="match status" value="1"/>
</dbReference>
<dbReference type="Proteomes" id="UP000192907">
    <property type="component" value="Unassembled WGS sequence"/>
</dbReference>
<dbReference type="InterPro" id="IPR001789">
    <property type="entry name" value="Sig_transdc_resp-reg_receiver"/>
</dbReference>
<organism evidence="4 5">
    <name type="scientific">Pseudobacteriovorax antillogorgiicola</name>
    <dbReference type="NCBI Taxonomy" id="1513793"/>
    <lineage>
        <taxon>Bacteria</taxon>
        <taxon>Pseudomonadati</taxon>
        <taxon>Bdellovibrionota</taxon>
        <taxon>Oligoflexia</taxon>
        <taxon>Oligoflexales</taxon>
        <taxon>Pseudobacteriovoracaceae</taxon>
        <taxon>Pseudobacteriovorax</taxon>
    </lineage>
</organism>
<name>A0A1Y6CL89_9BACT</name>